<dbReference type="PANTHER" id="PTHR43099">
    <property type="entry name" value="UPF0053 PROTEIN YRKA"/>
    <property type="match status" value="1"/>
</dbReference>
<dbReference type="InterPro" id="IPR016169">
    <property type="entry name" value="FAD-bd_PCMH_sub2"/>
</dbReference>
<feature type="domain" description="CBS" evidence="4">
    <location>
        <begin position="65"/>
        <end position="125"/>
    </location>
</feature>
<dbReference type="EMBL" id="VUMW01000002">
    <property type="protein sequence ID" value="MST79160.1"/>
    <property type="molecule type" value="Genomic_DNA"/>
</dbReference>
<reference evidence="5 6" key="1">
    <citation type="submission" date="2019-08" db="EMBL/GenBank/DDBJ databases">
        <title>In-depth cultivation of the pig gut microbiome towards novel bacterial diversity and tailored functional studies.</title>
        <authorList>
            <person name="Wylensek D."/>
            <person name="Hitch T.C.A."/>
            <person name="Clavel T."/>
        </authorList>
    </citation>
    <scope>NUCLEOTIDE SEQUENCE [LARGE SCALE GENOMIC DNA]</scope>
    <source>
        <strain evidence="5 6">WCA-470BD-2E</strain>
    </source>
</reference>
<dbReference type="RefSeq" id="WP_009557304.1">
    <property type="nucleotide sequence ID" value="NZ_JAQYAR010000118.1"/>
</dbReference>
<dbReference type="Pfam" id="PF00571">
    <property type="entry name" value="CBS"/>
    <property type="match status" value="2"/>
</dbReference>
<sequence>MTSDPATGNLFDKLRSHFANNTEGGKEELQAEIDRLHADKFLTDTEYSMIEGSMAFHDKVAREVMVPRTDAFMIDIEDDLSENLDDILRQPYSRIPVYKQDKDKIVGVIHIRTILREARRVGFDHLTYDRLISAPLFAPETIELDDLLVQMQTSQQQIAILTDEYGGVTGLATIEDLIEEIVGDIDDEVDKAEVLVRQLTDREFVIYGKMPLDDFNERFGTDIEMEDVDTVAGYMITKLGVIPSRGEHLEVPLDNGMVLSTRRMRGSRLLTVLLTLPEETSEEETEE</sequence>
<dbReference type="AlphaFoldDB" id="A0A844FKS9"/>
<dbReference type="Gene3D" id="3.10.580.10">
    <property type="entry name" value="CBS-domain"/>
    <property type="match status" value="1"/>
</dbReference>
<dbReference type="InterPro" id="IPR036318">
    <property type="entry name" value="FAD-bd_PCMH-like_sf"/>
</dbReference>
<organism evidence="5 6">
    <name type="scientific">Lactobacillus equicursoris</name>
    <dbReference type="NCBI Taxonomy" id="420645"/>
    <lineage>
        <taxon>Bacteria</taxon>
        <taxon>Bacillati</taxon>
        <taxon>Bacillota</taxon>
        <taxon>Bacilli</taxon>
        <taxon>Lactobacillales</taxon>
        <taxon>Lactobacillaceae</taxon>
        <taxon>Lactobacillus</taxon>
    </lineage>
</organism>
<accession>A0A844FKS9</accession>
<dbReference type="Pfam" id="PF03471">
    <property type="entry name" value="CorC_HlyC"/>
    <property type="match status" value="1"/>
</dbReference>
<evidence type="ECO:0000256" key="2">
    <source>
        <dbReference type="ARBA" id="ARBA00023122"/>
    </source>
</evidence>
<proteinExistence type="predicted"/>
<evidence type="ECO:0000256" key="3">
    <source>
        <dbReference type="PROSITE-ProRule" id="PRU00703"/>
    </source>
</evidence>
<dbReference type="InterPro" id="IPR051676">
    <property type="entry name" value="UPF0053_domain"/>
</dbReference>
<evidence type="ECO:0000313" key="5">
    <source>
        <dbReference type="EMBL" id="MST79160.1"/>
    </source>
</evidence>
<dbReference type="PROSITE" id="PS51371">
    <property type="entry name" value="CBS"/>
    <property type="match status" value="2"/>
</dbReference>
<protein>
    <submittedName>
        <fullName evidence="5">HlyC/CorC family transporter</fullName>
    </submittedName>
</protein>
<dbReference type="InterPro" id="IPR046342">
    <property type="entry name" value="CBS_dom_sf"/>
</dbReference>
<keyword evidence="2 3" id="KW-0129">CBS domain</keyword>
<dbReference type="InterPro" id="IPR000644">
    <property type="entry name" value="CBS_dom"/>
</dbReference>
<evidence type="ECO:0000256" key="1">
    <source>
        <dbReference type="ARBA" id="ARBA00022737"/>
    </source>
</evidence>
<dbReference type="Gene3D" id="3.30.465.10">
    <property type="match status" value="1"/>
</dbReference>
<dbReference type="SMART" id="SM01091">
    <property type="entry name" value="CorC_HlyC"/>
    <property type="match status" value="1"/>
</dbReference>
<gene>
    <name evidence="5" type="ORF">FYJ61_01415</name>
</gene>
<dbReference type="CDD" id="cd04590">
    <property type="entry name" value="CBS_pair_CorC_HlyC_assoc"/>
    <property type="match status" value="1"/>
</dbReference>
<name>A0A844FKS9_9LACO</name>
<keyword evidence="1" id="KW-0677">Repeat</keyword>
<dbReference type="InterPro" id="IPR044751">
    <property type="entry name" value="Ion_transp-like_CBS"/>
</dbReference>
<dbReference type="SUPFAM" id="SSF56176">
    <property type="entry name" value="FAD-binding/transporter-associated domain-like"/>
    <property type="match status" value="1"/>
</dbReference>
<dbReference type="Proteomes" id="UP000452141">
    <property type="component" value="Unassembled WGS sequence"/>
</dbReference>
<feature type="domain" description="CBS" evidence="4">
    <location>
        <begin position="131"/>
        <end position="188"/>
    </location>
</feature>
<evidence type="ECO:0000313" key="6">
    <source>
        <dbReference type="Proteomes" id="UP000452141"/>
    </source>
</evidence>
<dbReference type="SUPFAM" id="SSF54631">
    <property type="entry name" value="CBS-domain pair"/>
    <property type="match status" value="1"/>
</dbReference>
<evidence type="ECO:0000259" key="4">
    <source>
        <dbReference type="PROSITE" id="PS51371"/>
    </source>
</evidence>
<dbReference type="FunFam" id="3.10.580.10:FF:000002">
    <property type="entry name" value="Magnesium/cobalt efflux protein CorC"/>
    <property type="match status" value="1"/>
</dbReference>
<dbReference type="GO" id="GO:0050660">
    <property type="term" value="F:flavin adenine dinucleotide binding"/>
    <property type="evidence" value="ECO:0007669"/>
    <property type="project" value="InterPro"/>
</dbReference>
<dbReference type="InterPro" id="IPR005170">
    <property type="entry name" value="Transptr-assoc_dom"/>
</dbReference>
<dbReference type="PANTHER" id="PTHR43099:SF5">
    <property type="entry name" value="HLYC_CORC FAMILY TRANSPORTER"/>
    <property type="match status" value="1"/>
</dbReference>
<comment type="caution">
    <text evidence="5">The sequence shown here is derived from an EMBL/GenBank/DDBJ whole genome shotgun (WGS) entry which is preliminary data.</text>
</comment>